<evidence type="ECO:0000313" key="2">
    <source>
        <dbReference type="Proteomes" id="UP000738325"/>
    </source>
</evidence>
<sequence length="312" mass="35313">MELPSSQQHAALPSFGRSYTNRDRWEVACSQPMSFSTTGLVDKSSRVTDRLSLGDQADGRMVDATVQQTRSLGSSESTLDSLSKAVPPYLRAYISKEPIFTSEQINAKNAPKSSCSDTDGVRSKDISFYSPSGTLFSQSREFGLLLDRITSFDNTLKSFHSCFEVLQDRMAERDVSAATSREDQKDLLADFESRIGDRIAAALGQESKKMVEACVQELLNVANSTHEQQQQHQHWQTQLQESQNRLIREELSNWKTSVENTLREDMRELRSVVALQSQMLTTITEKSDNIKQKELQEQQRQAIERYVLASQR</sequence>
<dbReference type="Proteomes" id="UP000738325">
    <property type="component" value="Unassembled WGS sequence"/>
</dbReference>
<accession>A0A9P6UUW8</accession>
<proteinExistence type="predicted"/>
<dbReference type="AlphaFoldDB" id="A0A9P6UUW8"/>
<keyword evidence="2" id="KW-1185">Reference proteome</keyword>
<evidence type="ECO:0000313" key="1">
    <source>
        <dbReference type="EMBL" id="KAG0320788.1"/>
    </source>
</evidence>
<organism evidence="1 2">
    <name type="scientific">Dissophora globulifera</name>
    <dbReference type="NCBI Taxonomy" id="979702"/>
    <lineage>
        <taxon>Eukaryota</taxon>
        <taxon>Fungi</taxon>
        <taxon>Fungi incertae sedis</taxon>
        <taxon>Mucoromycota</taxon>
        <taxon>Mortierellomycotina</taxon>
        <taxon>Mortierellomycetes</taxon>
        <taxon>Mortierellales</taxon>
        <taxon>Mortierellaceae</taxon>
        <taxon>Dissophora</taxon>
    </lineage>
</organism>
<dbReference type="OrthoDB" id="2449904at2759"/>
<gene>
    <name evidence="1" type="ORF">BGZ99_004294</name>
</gene>
<name>A0A9P6UUW8_9FUNG</name>
<reference evidence="1" key="1">
    <citation type="journal article" date="2020" name="Fungal Divers.">
        <title>Resolving the Mortierellaceae phylogeny through synthesis of multi-gene phylogenetics and phylogenomics.</title>
        <authorList>
            <person name="Vandepol N."/>
            <person name="Liber J."/>
            <person name="Desiro A."/>
            <person name="Na H."/>
            <person name="Kennedy M."/>
            <person name="Barry K."/>
            <person name="Grigoriev I.V."/>
            <person name="Miller A.N."/>
            <person name="O'Donnell K."/>
            <person name="Stajich J.E."/>
            <person name="Bonito G."/>
        </authorList>
    </citation>
    <scope>NUCLEOTIDE SEQUENCE</scope>
    <source>
        <strain evidence="1">REB-010B</strain>
    </source>
</reference>
<comment type="caution">
    <text evidence="1">The sequence shown here is derived from an EMBL/GenBank/DDBJ whole genome shotgun (WGS) entry which is preliminary data.</text>
</comment>
<dbReference type="EMBL" id="JAAAIP010000268">
    <property type="protein sequence ID" value="KAG0320788.1"/>
    <property type="molecule type" value="Genomic_DNA"/>
</dbReference>
<protein>
    <submittedName>
        <fullName evidence="1">Uncharacterized protein</fullName>
    </submittedName>
</protein>